<dbReference type="Proteomes" id="UP001227268">
    <property type="component" value="Unassembled WGS sequence"/>
</dbReference>
<accession>A0ACC2W2B1</accession>
<evidence type="ECO:0000313" key="2">
    <source>
        <dbReference type="Proteomes" id="UP001227268"/>
    </source>
</evidence>
<name>A0ACC2W2B1_9TREE</name>
<organism evidence="1 2">
    <name type="scientific">Naganishia friedmannii</name>
    <dbReference type="NCBI Taxonomy" id="89922"/>
    <lineage>
        <taxon>Eukaryota</taxon>
        <taxon>Fungi</taxon>
        <taxon>Dikarya</taxon>
        <taxon>Basidiomycota</taxon>
        <taxon>Agaricomycotina</taxon>
        <taxon>Tremellomycetes</taxon>
        <taxon>Filobasidiales</taxon>
        <taxon>Filobasidiaceae</taxon>
        <taxon>Naganishia</taxon>
    </lineage>
</organism>
<proteinExistence type="predicted"/>
<comment type="caution">
    <text evidence="1">The sequence shown here is derived from an EMBL/GenBank/DDBJ whole genome shotgun (WGS) entry which is preliminary data.</text>
</comment>
<gene>
    <name evidence="1" type="ORF">QFC21_001826</name>
</gene>
<sequence>MTRTPNSDKLNASLRTSSRQRKAPPTIIISDDEGGSAYEEVLKGEDSDDLYDAELSTRTKRKAASTSRAPSSAKKIKKPISDAGDGIDIEEAASNWRPHAKSYHDSERIIALKDDLLQWFELVREKRAMPWRKVYDESLSMADKGQRAYEIWESAGFDMGICLISQRSHAATNADPQQEVNSAWKGLGYYRRARSLLAGAQKVMSDAKYQGRLPDDPVILEKEIDGIGRYTAGAICSMAYGIRTPIVDGNIHRLFSRLLALFAPATLPVLIKKLWATAQELVDSLGNDGARAGDLNQALMELGSQICKPSNPDCGNCPLRPGCNAYSELSTPPPTPTHATATCDICVPPPDMASVQASAVTIYPMKKVAKAPREQSTAVCLIEWRGDEEETENHRWLFVKRPQKGLLAGLFEPPSTVVDSNLTLEERFEAVSAEAAKLFSRPADVETPIDITKSTKLQGFVQDYVHVFSHIRMTYHVHCLRLVSPDLPQLSSSTTEPAWFSMEEIVSENVTTGSKNIFKEVYDPPMLRDGKKKARKVVIPIAGQKVVKVIKMPGT</sequence>
<protein>
    <submittedName>
        <fullName evidence="1">Uncharacterized protein</fullName>
    </submittedName>
</protein>
<evidence type="ECO:0000313" key="1">
    <source>
        <dbReference type="EMBL" id="KAJ9105455.1"/>
    </source>
</evidence>
<dbReference type="EMBL" id="JASBWT010000004">
    <property type="protein sequence ID" value="KAJ9105455.1"/>
    <property type="molecule type" value="Genomic_DNA"/>
</dbReference>
<reference evidence="1" key="1">
    <citation type="submission" date="2023-04" db="EMBL/GenBank/DDBJ databases">
        <title>Draft Genome sequencing of Naganishia species isolated from polar environments using Oxford Nanopore Technology.</title>
        <authorList>
            <person name="Leo P."/>
            <person name="Venkateswaran K."/>
        </authorList>
    </citation>
    <scope>NUCLEOTIDE SEQUENCE</scope>
    <source>
        <strain evidence="1">MNA-CCFEE 5423</strain>
    </source>
</reference>
<keyword evidence="2" id="KW-1185">Reference proteome</keyword>